<keyword evidence="1" id="KW-0812">Transmembrane</keyword>
<reference evidence="3 4" key="1">
    <citation type="submission" date="2017-12" db="EMBL/GenBank/DDBJ databases">
        <title>Comparative genomics of Botrytis spp.</title>
        <authorList>
            <person name="Valero-Jimenez C.A."/>
            <person name="Tapia P."/>
            <person name="Veloso J."/>
            <person name="Silva-Moreno E."/>
            <person name="Staats M."/>
            <person name="Valdes J.H."/>
            <person name="Van Kan J.A.L."/>
        </authorList>
    </citation>
    <scope>NUCLEOTIDE SEQUENCE [LARGE SCALE GENOMIC DNA]</scope>
    <source>
        <strain evidence="3 4">Bh0001</strain>
    </source>
</reference>
<evidence type="ECO:0000313" key="4">
    <source>
        <dbReference type="Proteomes" id="UP000297814"/>
    </source>
</evidence>
<name>A0A4Z1H5K3_9HELO</name>
<feature type="transmembrane region" description="Helical" evidence="1">
    <location>
        <begin position="25"/>
        <end position="42"/>
    </location>
</feature>
<dbReference type="Proteomes" id="UP000297814">
    <property type="component" value="Unassembled WGS sequence"/>
</dbReference>
<feature type="chain" id="PRO_5021226214" evidence="2">
    <location>
        <begin position="17"/>
        <end position="119"/>
    </location>
</feature>
<dbReference type="EMBL" id="PQXK01000005">
    <property type="protein sequence ID" value="TGO42752.1"/>
    <property type="molecule type" value="Genomic_DNA"/>
</dbReference>
<evidence type="ECO:0000256" key="1">
    <source>
        <dbReference type="SAM" id="Phobius"/>
    </source>
</evidence>
<comment type="caution">
    <text evidence="3">The sequence shown here is derived from an EMBL/GenBank/DDBJ whole genome shotgun (WGS) entry which is preliminary data.</text>
</comment>
<accession>A0A4Z1H5K3</accession>
<keyword evidence="2" id="KW-0732">Signal</keyword>
<gene>
    <name evidence="3" type="ORF">BHYA_0005g00170</name>
</gene>
<evidence type="ECO:0000313" key="3">
    <source>
        <dbReference type="EMBL" id="TGO42752.1"/>
    </source>
</evidence>
<proteinExistence type="predicted"/>
<protein>
    <submittedName>
        <fullName evidence="3">Uncharacterized protein</fullName>
    </submittedName>
</protein>
<feature type="signal peptide" evidence="2">
    <location>
        <begin position="1"/>
        <end position="16"/>
    </location>
</feature>
<keyword evidence="1" id="KW-0472">Membrane</keyword>
<keyword evidence="4" id="KW-1185">Reference proteome</keyword>
<evidence type="ECO:0000256" key="2">
    <source>
        <dbReference type="SAM" id="SignalP"/>
    </source>
</evidence>
<organism evidence="3 4">
    <name type="scientific">Botrytis hyacinthi</name>
    <dbReference type="NCBI Taxonomy" id="278943"/>
    <lineage>
        <taxon>Eukaryota</taxon>
        <taxon>Fungi</taxon>
        <taxon>Dikarya</taxon>
        <taxon>Ascomycota</taxon>
        <taxon>Pezizomycotina</taxon>
        <taxon>Leotiomycetes</taxon>
        <taxon>Helotiales</taxon>
        <taxon>Sclerotiniaceae</taxon>
        <taxon>Botrytis</taxon>
    </lineage>
</organism>
<sequence length="119" mass="12934">MLVLALGLYLGQFGTAEPNGTKYVILLYTIGLVLFVGAYSIAQSFDIEEVHSEIVIINGYMAECKASASNCADHDEDKSWESDPLLKQAETIGETSLATTEVIGSDSSTASRPERRRKD</sequence>
<keyword evidence="1" id="KW-1133">Transmembrane helix</keyword>
<dbReference type="AlphaFoldDB" id="A0A4Z1H5K3"/>